<dbReference type="EMBL" id="CP113162">
    <property type="protein sequence ID" value="WEF52006.1"/>
    <property type="molecule type" value="Genomic_DNA"/>
</dbReference>
<gene>
    <name evidence="3" type="ORF">AFIC_000464</name>
</gene>
<evidence type="ECO:0000259" key="1">
    <source>
        <dbReference type="Pfam" id="PF08401"/>
    </source>
</evidence>
<name>A0ABY8BRP7_AFICR</name>
<dbReference type="Pfam" id="PF08401">
    <property type="entry name" value="ArdcN"/>
    <property type="match status" value="1"/>
</dbReference>
<dbReference type="Pfam" id="PF18818">
    <property type="entry name" value="MPTase-PolyVal"/>
    <property type="match status" value="1"/>
</dbReference>
<dbReference type="Proteomes" id="UP001213907">
    <property type="component" value="Chromosome"/>
</dbReference>
<dbReference type="RefSeq" id="WP_275247584.1">
    <property type="nucleotide sequence ID" value="NZ_BAABDX010000001.1"/>
</dbReference>
<feature type="domain" description="N-terminal" evidence="1">
    <location>
        <begin position="12"/>
        <end position="133"/>
    </location>
</feature>
<dbReference type="InterPro" id="IPR013610">
    <property type="entry name" value="ArdC_N"/>
</dbReference>
<protein>
    <submittedName>
        <fullName evidence="3">Zincin-like metallopeptidase domain-containing protein</fullName>
    </submittedName>
</protein>
<evidence type="ECO:0000259" key="2">
    <source>
        <dbReference type="Pfam" id="PF18818"/>
    </source>
</evidence>
<accession>A0ABY8BRP7</accession>
<organism evidence="3 4">
    <name type="scientific">Afipia carboxydohydrogena</name>
    <name type="common">Pseudomonas carboxydohydrogena</name>
    <dbReference type="NCBI Taxonomy" id="290"/>
    <lineage>
        <taxon>Bacteria</taxon>
        <taxon>Pseudomonadati</taxon>
        <taxon>Pseudomonadota</taxon>
        <taxon>Alphaproteobacteria</taxon>
        <taxon>Hyphomicrobiales</taxon>
        <taxon>Nitrobacteraceae</taxon>
        <taxon>Afipia</taxon>
    </lineage>
</organism>
<evidence type="ECO:0000313" key="4">
    <source>
        <dbReference type="Proteomes" id="UP001213907"/>
    </source>
</evidence>
<dbReference type="InterPro" id="IPR041459">
    <property type="entry name" value="MPTase-PolyVal"/>
</dbReference>
<evidence type="ECO:0000313" key="3">
    <source>
        <dbReference type="EMBL" id="WEF52006.1"/>
    </source>
</evidence>
<feature type="domain" description="Polyvalent protein metallopeptidase" evidence="2">
    <location>
        <begin position="160"/>
        <end position="291"/>
    </location>
</feature>
<reference evidence="3 4" key="1">
    <citation type="submission" date="2022-11" db="EMBL/GenBank/DDBJ databases">
        <authorList>
            <person name="Siebert D."/>
            <person name="Busche T."/>
            <person name="Saydam E."/>
            <person name="Kalinowski J."/>
            <person name="Ruckert C."/>
            <person name="Blombach B."/>
        </authorList>
    </citation>
    <scope>NUCLEOTIDE SEQUENCE [LARGE SCALE GENOMIC DNA]</scope>
    <source>
        <strain evidence="3 4">DSM 1083</strain>
    </source>
</reference>
<sequence>MSKLLSSNSRADIYQRVTDVIISNLEQGVRPWIKPWTVSVSNAVRPLRHDGTPYRGINVLILWSEAAAHGYASSTWMTYRQATVLGGQVRKGERGTTVVYANIIDKTTQTDHVADTDDTVATRIPVLRAYTVFNVDQIDGLSGVVKPVLMPGHSIPARIEHADAFVAGTGATIVHRGNRACYIPSVDRIEMPPYGLFVDTRTASAAEGYYATLLHELVHWTSPKHRCDRDLGKRFGDNAYAREELVAEIGAAFLCVDLGITLEPRPDHAAYIASWLDILKADKRAIFGVAALAQKAVDWLTESR</sequence>
<dbReference type="PIRSF" id="PIRSF037112">
    <property type="entry name" value="Antirestriction_ArdC"/>
    <property type="match status" value="1"/>
</dbReference>
<dbReference type="InterPro" id="IPR017113">
    <property type="entry name" value="Antirestriction_ArdC"/>
</dbReference>
<keyword evidence="4" id="KW-1185">Reference proteome</keyword>
<proteinExistence type="predicted"/>